<comment type="caution">
    <text evidence="3">The sequence shown here is derived from an EMBL/GenBank/DDBJ whole genome shotgun (WGS) entry which is preliminary data.</text>
</comment>
<keyword evidence="1 3" id="KW-0560">Oxidoreductase</keyword>
<dbReference type="InterPro" id="IPR036812">
    <property type="entry name" value="NAD(P)_OxRdtase_dom_sf"/>
</dbReference>
<dbReference type="Gene3D" id="3.20.20.100">
    <property type="entry name" value="NADP-dependent oxidoreductase domain"/>
    <property type="match status" value="1"/>
</dbReference>
<evidence type="ECO:0000256" key="1">
    <source>
        <dbReference type="ARBA" id="ARBA00023002"/>
    </source>
</evidence>
<proteinExistence type="predicted"/>
<feature type="domain" description="NADP-dependent oxidoreductase" evidence="2">
    <location>
        <begin position="15"/>
        <end position="315"/>
    </location>
</feature>
<dbReference type="PANTHER" id="PTHR43364:SF4">
    <property type="entry name" value="NAD(P)-LINKED OXIDOREDUCTASE SUPERFAMILY PROTEIN"/>
    <property type="match status" value="1"/>
</dbReference>
<dbReference type="PANTHER" id="PTHR43364">
    <property type="entry name" value="NADH-SPECIFIC METHYLGLYOXAL REDUCTASE-RELATED"/>
    <property type="match status" value="1"/>
</dbReference>
<accession>A0ABW4LDU0</accession>
<keyword evidence="4" id="KW-1185">Reference proteome</keyword>
<evidence type="ECO:0000313" key="4">
    <source>
        <dbReference type="Proteomes" id="UP001597347"/>
    </source>
</evidence>
<dbReference type="RefSeq" id="WP_377931560.1">
    <property type="nucleotide sequence ID" value="NZ_JBHUEA010000002.1"/>
</dbReference>
<name>A0ABW4LDU0_9MICO</name>
<dbReference type="Pfam" id="PF00248">
    <property type="entry name" value="Aldo_ket_red"/>
    <property type="match status" value="1"/>
</dbReference>
<organism evidence="3 4">
    <name type="scientific">Amnibacterium endophyticum</name>
    <dbReference type="NCBI Taxonomy" id="2109337"/>
    <lineage>
        <taxon>Bacteria</taxon>
        <taxon>Bacillati</taxon>
        <taxon>Actinomycetota</taxon>
        <taxon>Actinomycetes</taxon>
        <taxon>Micrococcales</taxon>
        <taxon>Microbacteriaceae</taxon>
        <taxon>Amnibacterium</taxon>
    </lineage>
</organism>
<dbReference type="GO" id="GO:0016491">
    <property type="term" value="F:oxidoreductase activity"/>
    <property type="evidence" value="ECO:0007669"/>
    <property type="project" value="UniProtKB-KW"/>
</dbReference>
<dbReference type="InterPro" id="IPR050523">
    <property type="entry name" value="AKR_Detox_Biosynth"/>
</dbReference>
<dbReference type="CDD" id="cd19079">
    <property type="entry name" value="AKR_EcYajO-like"/>
    <property type="match status" value="1"/>
</dbReference>
<evidence type="ECO:0000259" key="2">
    <source>
        <dbReference type="Pfam" id="PF00248"/>
    </source>
</evidence>
<reference evidence="4" key="1">
    <citation type="journal article" date="2019" name="Int. J. Syst. Evol. Microbiol.">
        <title>The Global Catalogue of Microorganisms (GCM) 10K type strain sequencing project: providing services to taxonomists for standard genome sequencing and annotation.</title>
        <authorList>
            <consortium name="The Broad Institute Genomics Platform"/>
            <consortium name="The Broad Institute Genome Sequencing Center for Infectious Disease"/>
            <person name="Wu L."/>
            <person name="Ma J."/>
        </authorList>
    </citation>
    <scope>NUCLEOTIDE SEQUENCE [LARGE SCALE GENOMIC DNA]</scope>
    <source>
        <strain evidence="4">CGMCC 1.12471</strain>
    </source>
</reference>
<protein>
    <submittedName>
        <fullName evidence="3">Aldo/keto reductase</fullName>
        <ecNumber evidence="3">1.1.1.-</ecNumber>
    </submittedName>
</protein>
<dbReference type="Proteomes" id="UP001597347">
    <property type="component" value="Unassembled WGS sequence"/>
</dbReference>
<dbReference type="EC" id="1.1.1.-" evidence="3"/>
<sequence length="325" mass="35828">MQYTNLGSTGLTISRIALGCMSFGDPAHGWQSWTLDEEASQPYFRQAVELGITFWDTANVYTLGQSEEFVGRAIERYASRDQIVLATKVFMPMGEGPGDRGLSRKAIMQQIDASLKRLGTDFVDLYQIHRFDPTTPVEETMEALHDVVKAGKARYLGASAMWAWQFAKLQEAAHLHGWTPFVSMQDQYSVLYREEEREMFGLLADQGVGSIPYSPLAKGRVARPFGGEKTARGHDDKVGDALFNDPDQDRPVIDAVQRIAESRGVPMAQVAMAWVLKHPVVDAPIIGATKPHHLEDAAAAVDLELTDDEIAALEAPYTVRAAGGF</sequence>
<dbReference type="InterPro" id="IPR023210">
    <property type="entry name" value="NADP_OxRdtase_dom"/>
</dbReference>
<dbReference type="EMBL" id="JBHUEA010000002">
    <property type="protein sequence ID" value="MFD1720341.1"/>
    <property type="molecule type" value="Genomic_DNA"/>
</dbReference>
<evidence type="ECO:0000313" key="3">
    <source>
        <dbReference type="EMBL" id="MFD1720341.1"/>
    </source>
</evidence>
<gene>
    <name evidence="3" type="ORF">ACFSBI_02165</name>
</gene>
<dbReference type="SUPFAM" id="SSF51430">
    <property type="entry name" value="NAD(P)-linked oxidoreductase"/>
    <property type="match status" value="1"/>
</dbReference>